<dbReference type="AlphaFoldDB" id="A0A822Y2Y0"/>
<keyword evidence="2" id="KW-1185">Reference proteome</keyword>
<dbReference type="Proteomes" id="UP000607653">
    <property type="component" value="Unassembled WGS sequence"/>
</dbReference>
<evidence type="ECO:0000313" key="1">
    <source>
        <dbReference type="EMBL" id="DAD28274.1"/>
    </source>
</evidence>
<evidence type="ECO:0000313" key="2">
    <source>
        <dbReference type="Proteomes" id="UP000607653"/>
    </source>
</evidence>
<reference evidence="1 2" key="1">
    <citation type="journal article" date="2020" name="Mol. Biol. Evol.">
        <title>Distinct Expression and Methylation Patterns for Genes with Different Fates following a Single Whole-Genome Duplication in Flowering Plants.</title>
        <authorList>
            <person name="Shi T."/>
            <person name="Rahmani R.S."/>
            <person name="Gugger P.F."/>
            <person name="Wang M."/>
            <person name="Li H."/>
            <person name="Zhang Y."/>
            <person name="Li Z."/>
            <person name="Wang Q."/>
            <person name="Van de Peer Y."/>
            <person name="Marchal K."/>
            <person name="Chen J."/>
        </authorList>
    </citation>
    <scope>NUCLEOTIDE SEQUENCE [LARGE SCALE GENOMIC DNA]</scope>
    <source>
        <tissue evidence="1">Leaf</tissue>
    </source>
</reference>
<sequence>MLTYGSIIMSYRGSEWRRDSVEKTKEQGLDLNQLFTILIVGSNTCLINRNSSQSMKLTYTLPLFPVEVEIQSCNR</sequence>
<protein>
    <submittedName>
        <fullName evidence="1">Uncharacterized protein</fullName>
    </submittedName>
</protein>
<name>A0A822Y2Y0_NELNU</name>
<organism evidence="1 2">
    <name type="scientific">Nelumbo nucifera</name>
    <name type="common">Sacred lotus</name>
    <dbReference type="NCBI Taxonomy" id="4432"/>
    <lineage>
        <taxon>Eukaryota</taxon>
        <taxon>Viridiplantae</taxon>
        <taxon>Streptophyta</taxon>
        <taxon>Embryophyta</taxon>
        <taxon>Tracheophyta</taxon>
        <taxon>Spermatophyta</taxon>
        <taxon>Magnoliopsida</taxon>
        <taxon>Proteales</taxon>
        <taxon>Nelumbonaceae</taxon>
        <taxon>Nelumbo</taxon>
    </lineage>
</organism>
<proteinExistence type="predicted"/>
<comment type="caution">
    <text evidence="1">The sequence shown here is derived from an EMBL/GenBank/DDBJ whole genome shotgun (WGS) entry which is preliminary data.</text>
</comment>
<gene>
    <name evidence="1" type="ORF">HUJ06_029742</name>
</gene>
<accession>A0A822Y2Y0</accession>
<dbReference type="EMBL" id="DUZY01000002">
    <property type="protein sequence ID" value="DAD28274.1"/>
    <property type="molecule type" value="Genomic_DNA"/>
</dbReference>